<feature type="transmembrane region" description="Helical" evidence="1">
    <location>
        <begin position="553"/>
        <end position="573"/>
    </location>
</feature>
<gene>
    <name evidence="2" type="ORF">IGM_05781</name>
</gene>
<evidence type="ECO:0000256" key="1">
    <source>
        <dbReference type="SAM" id="Phobius"/>
    </source>
</evidence>
<feature type="transmembrane region" description="Helical" evidence="1">
    <location>
        <begin position="362"/>
        <end position="382"/>
    </location>
</feature>
<name>A0A9W5QPL5_BACCE</name>
<sequence>MFLKWLKWRLYIRTKNKWGNLNFLNFNMKGFHILKVLLLYRFLYSIFFYVVSYFVISKLSYFLITPQKKLGNISLLNNISFNYFIWSIYFLMVLIYAIVIGKKISDYFMNTQDHIWLSSILGIPKKNQYIWVFGENLIWKSIPILFWFLPISLSINNFLESGVYGYLKVLVLSIISYLLISLFSFYIYNNISFKRQKNMNWLSIFIVPVFLRTLICYFMFQLGLKFSPWFIKFPLTRNGVNPEEFYKWIENGKTLSLTVFSNWVNSLFHFIYLPNNIFASFIIDSIEYKKLFFSIFIYLIIGYSVILLIKINIPSNRISNRIKLYFFNGLNRVALLGLNPKNYAIFKTVLTSKYVKRKLPNLYGNLFFWAMLGFFSSILSLTTNNMKIHYLALVFLMFFPIYFYVHNIIKGFVGKISFESDKNLLLLFLISGKNIWLVFRIKLLITNLIIFPFIFIGDIMIFYIGNISIKLLFLLIGVHASSMVLFVLICTIPNILSPHFNYLNVEEINEYPDKQFIEQGLYYFMTGFFIPFLMLPTALYLTDNISDSLYTTVQFTLCIIVNSMFSFILTLCIRYKVSKQQILEDILN</sequence>
<feature type="transmembrane region" description="Helical" evidence="1">
    <location>
        <begin position="83"/>
        <end position="101"/>
    </location>
</feature>
<protein>
    <submittedName>
        <fullName evidence="2">Uncharacterized protein</fullName>
    </submittedName>
</protein>
<feature type="transmembrane region" description="Helical" evidence="1">
    <location>
        <begin position="291"/>
        <end position="313"/>
    </location>
</feature>
<dbReference type="RefSeq" id="WP_016099203.1">
    <property type="nucleotide sequence ID" value="NZ_KB976537.1"/>
</dbReference>
<evidence type="ECO:0000313" key="3">
    <source>
        <dbReference type="Proteomes" id="UP000014009"/>
    </source>
</evidence>
<organism evidence="2 3">
    <name type="scientific">Bacillus cereus HuB4-4</name>
    <dbReference type="NCBI Taxonomy" id="1053211"/>
    <lineage>
        <taxon>Bacteria</taxon>
        <taxon>Bacillati</taxon>
        <taxon>Bacillota</taxon>
        <taxon>Bacilli</taxon>
        <taxon>Bacillales</taxon>
        <taxon>Bacillaceae</taxon>
        <taxon>Bacillus</taxon>
        <taxon>Bacillus cereus group</taxon>
    </lineage>
</organism>
<comment type="caution">
    <text evidence="2">The sequence shown here is derived from an EMBL/GenBank/DDBJ whole genome shotgun (WGS) entry which is preliminary data.</text>
</comment>
<feature type="transmembrane region" description="Helical" evidence="1">
    <location>
        <begin position="38"/>
        <end position="63"/>
    </location>
</feature>
<reference evidence="2 3" key="1">
    <citation type="submission" date="2012-12" db="EMBL/GenBank/DDBJ databases">
        <title>The Genome Sequence of Bacillus cereus HuB4-4.</title>
        <authorList>
            <consortium name="The Broad Institute Genome Sequencing Platform"/>
            <consortium name="The Broad Institute Genome Sequencing Center for Infectious Disease"/>
            <person name="Feldgarden M."/>
            <person name="Van der Auwera G.A."/>
            <person name="Mahillon J."/>
            <person name="Duprez V."/>
            <person name="Timmery S."/>
            <person name="Mattelet C."/>
            <person name="Dierick K."/>
            <person name="Sun M."/>
            <person name="Yu Z."/>
            <person name="Zhu L."/>
            <person name="Hu X."/>
            <person name="Shank E.B."/>
            <person name="Swiecicka I."/>
            <person name="Hansen B.M."/>
            <person name="Andrup L."/>
            <person name="Walker B."/>
            <person name="Young S.K."/>
            <person name="Zeng Q."/>
            <person name="Gargeya S."/>
            <person name="Fitzgerald M."/>
            <person name="Haas B."/>
            <person name="Abouelleil A."/>
            <person name="Alvarado L."/>
            <person name="Arachchi H.M."/>
            <person name="Berlin A.M."/>
            <person name="Chapman S.B."/>
            <person name="Dewar J."/>
            <person name="Goldberg J."/>
            <person name="Griggs A."/>
            <person name="Gujja S."/>
            <person name="Hansen M."/>
            <person name="Howarth C."/>
            <person name="Imamovic A."/>
            <person name="Larimer J."/>
            <person name="McCowan C."/>
            <person name="Murphy C."/>
            <person name="Neiman D."/>
            <person name="Pearson M."/>
            <person name="Priest M."/>
            <person name="Roberts A."/>
            <person name="Saif S."/>
            <person name="Shea T."/>
            <person name="Sisk P."/>
            <person name="Sykes S."/>
            <person name="Wortman J."/>
            <person name="Nusbaum C."/>
            <person name="Birren B."/>
        </authorList>
    </citation>
    <scope>NUCLEOTIDE SEQUENCE [LARGE SCALE GENOMIC DNA]</scope>
    <source>
        <strain evidence="2 3">HuB4-4</strain>
    </source>
</reference>
<dbReference type="EMBL" id="AHEF01000095">
    <property type="protein sequence ID" value="EOP80811.1"/>
    <property type="molecule type" value="Genomic_DNA"/>
</dbReference>
<feature type="transmembrane region" description="Helical" evidence="1">
    <location>
        <begin position="521"/>
        <end position="541"/>
    </location>
</feature>
<feature type="transmembrane region" description="Helical" evidence="1">
    <location>
        <begin position="388"/>
        <end position="405"/>
    </location>
</feature>
<dbReference type="Proteomes" id="UP000014009">
    <property type="component" value="Unassembled WGS sequence"/>
</dbReference>
<evidence type="ECO:0000313" key="2">
    <source>
        <dbReference type="EMBL" id="EOP80811.1"/>
    </source>
</evidence>
<keyword evidence="1" id="KW-0812">Transmembrane</keyword>
<keyword evidence="1" id="KW-0472">Membrane</keyword>
<feature type="transmembrane region" description="Helical" evidence="1">
    <location>
        <begin position="471"/>
        <end position="492"/>
    </location>
</feature>
<accession>A0A9W5QPL5</accession>
<feature type="transmembrane region" description="Helical" evidence="1">
    <location>
        <begin position="200"/>
        <end position="220"/>
    </location>
</feature>
<proteinExistence type="predicted"/>
<feature type="transmembrane region" description="Helical" evidence="1">
    <location>
        <begin position="169"/>
        <end position="188"/>
    </location>
</feature>
<keyword evidence="1" id="KW-1133">Transmembrane helix</keyword>
<feature type="transmembrane region" description="Helical" evidence="1">
    <location>
        <begin position="129"/>
        <end position="149"/>
    </location>
</feature>
<feature type="transmembrane region" description="Helical" evidence="1">
    <location>
        <begin position="443"/>
        <end position="465"/>
    </location>
</feature>
<dbReference type="AlphaFoldDB" id="A0A9W5QPL5"/>